<keyword evidence="4" id="KW-1133">Transmembrane helix</keyword>
<keyword evidence="4" id="KW-0472">Membrane</keyword>
<keyword evidence="2" id="KW-0734">Signal transduction inhibitor</keyword>
<proteinExistence type="inferred from homology"/>
<gene>
    <name evidence="5" type="ORF">ACJMK2_044216</name>
</gene>
<evidence type="ECO:0000313" key="6">
    <source>
        <dbReference type="Proteomes" id="UP001634394"/>
    </source>
</evidence>
<evidence type="ECO:0000256" key="1">
    <source>
        <dbReference type="ARBA" id="ARBA00007457"/>
    </source>
</evidence>
<keyword evidence="3" id="KW-0175">Coiled coil</keyword>
<keyword evidence="4" id="KW-0812">Transmembrane</keyword>
<dbReference type="GO" id="GO:0009968">
    <property type="term" value="P:negative regulation of signal transduction"/>
    <property type="evidence" value="ECO:0007669"/>
    <property type="project" value="UniProtKB-KW"/>
</dbReference>
<keyword evidence="6" id="KW-1185">Reference proteome</keyword>
<dbReference type="PANTHER" id="PTHR21029">
    <property type="entry name" value="R-SEVEN BINDING PROTEIN (R7BP) HOMOLOG"/>
    <property type="match status" value="1"/>
</dbReference>
<sequence length="232" mass="26553">MVDELNQRTARYTYLLSYIGSSVDSGHLRDEMRNNRQRLWELVKLTKLTIVPALRSKAVKTDTVNELEVIYRTFCAVLAYLEDQFLKALFLQREFPLFTGTCVLIQTGLSEPPLTYASGNSREMIEANSFNNSIQEKEDLRNLERDIEEIHEMRQDITQAIPIQPWEIEPEIETDKNTSTVQIIAPSKSSENFATIGDQRHRRRRCVSVLLVCFVVIVSASVIGIVTGVMKL</sequence>
<feature type="transmembrane region" description="Helical" evidence="4">
    <location>
        <begin position="209"/>
        <end position="230"/>
    </location>
</feature>
<dbReference type="InterPro" id="IPR026512">
    <property type="entry name" value="RGS7BP/RGS9BP"/>
</dbReference>
<evidence type="ECO:0000256" key="3">
    <source>
        <dbReference type="SAM" id="Coils"/>
    </source>
</evidence>
<evidence type="ECO:0000256" key="4">
    <source>
        <dbReference type="SAM" id="Phobius"/>
    </source>
</evidence>
<evidence type="ECO:0000256" key="2">
    <source>
        <dbReference type="ARBA" id="ARBA00022700"/>
    </source>
</evidence>
<dbReference type="Proteomes" id="UP001634394">
    <property type="component" value="Unassembled WGS sequence"/>
</dbReference>
<comment type="similarity">
    <text evidence="1">Belongs to the RGS7BP/RGS9BP family.</text>
</comment>
<name>A0ABD3W160_SINWO</name>
<reference evidence="5 6" key="1">
    <citation type="submission" date="2024-11" db="EMBL/GenBank/DDBJ databases">
        <title>Chromosome-level genome assembly of the freshwater bivalve Anodonta woodiana.</title>
        <authorList>
            <person name="Chen X."/>
        </authorList>
    </citation>
    <scope>NUCLEOTIDE SEQUENCE [LARGE SCALE GENOMIC DNA]</scope>
    <source>
        <strain evidence="5">MN2024</strain>
        <tissue evidence="5">Gills</tissue>
    </source>
</reference>
<feature type="coiled-coil region" evidence="3">
    <location>
        <begin position="133"/>
        <end position="160"/>
    </location>
</feature>
<dbReference type="AlphaFoldDB" id="A0ABD3W160"/>
<accession>A0ABD3W160</accession>
<comment type="caution">
    <text evidence="5">The sequence shown here is derived from an EMBL/GenBank/DDBJ whole genome shotgun (WGS) entry which is preliminary data.</text>
</comment>
<evidence type="ECO:0000313" key="5">
    <source>
        <dbReference type="EMBL" id="KAL3866973.1"/>
    </source>
</evidence>
<protein>
    <submittedName>
        <fullName evidence="5">Uncharacterized protein</fullName>
    </submittedName>
</protein>
<organism evidence="5 6">
    <name type="scientific">Sinanodonta woodiana</name>
    <name type="common">Chinese pond mussel</name>
    <name type="synonym">Anodonta woodiana</name>
    <dbReference type="NCBI Taxonomy" id="1069815"/>
    <lineage>
        <taxon>Eukaryota</taxon>
        <taxon>Metazoa</taxon>
        <taxon>Spiralia</taxon>
        <taxon>Lophotrochozoa</taxon>
        <taxon>Mollusca</taxon>
        <taxon>Bivalvia</taxon>
        <taxon>Autobranchia</taxon>
        <taxon>Heteroconchia</taxon>
        <taxon>Palaeoheterodonta</taxon>
        <taxon>Unionida</taxon>
        <taxon>Unionoidea</taxon>
        <taxon>Unionidae</taxon>
        <taxon>Unioninae</taxon>
        <taxon>Sinanodonta</taxon>
    </lineage>
</organism>
<dbReference type="EMBL" id="JBJQND010000009">
    <property type="protein sequence ID" value="KAL3866973.1"/>
    <property type="molecule type" value="Genomic_DNA"/>
</dbReference>